<gene>
    <name evidence="1" type="ORF">O181_000144</name>
</gene>
<keyword evidence="2" id="KW-1185">Reference proteome</keyword>
<reference evidence="1" key="1">
    <citation type="submission" date="2021-03" db="EMBL/GenBank/DDBJ databases">
        <title>Draft genome sequence of rust myrtle Austropuccinia psidii MF-1, a brazilian biotype.</title>
        <authorList>
            <person name="Quecine M.C."/>
            <person name="Pachon D.M.R."/>
            <person name="Bonatelli M.L."/>
            <person name="Correr F.H."/>
            <person name="Franceschini L.M."/>
            <person name="Leite T.F."/>
            <person name="Margarido G.R.A."/>
            <person name="Almeida C.A."/>
            <person name="Ferrarezi J.A."/>
            <person name="Labate C.A."/>
        </authorList>
    </citation>
    <scope>NUCLEOTIDE SEQUENCE</scope>
    <source>
        <strain evidence="1">MF-1</strain>
    </source>
</reference>
<sequence>MKKYKPSRGNSYTAGSCCSTNIVIKNKESKINLDSGDFCTCFGEDNLDKASTKWKEKLMPIEGIKFRSASQDMHPLEIYEEELIFPHPAASIRLNAEFFVMYSCTSKYFIFGDDDLNIYVIDPNNHKDRYFKIGENKRQKFSFPLERKVITVLRQVNNVNKKKFVADKFLEAKISPGLTLEIKEDLIKILLQHREAFSSDNKPLRASKGHEVENIINVGKIYPSLLIKTAYQASPRAREES</sequence>
<protein>
    <submittedName>
        <fullName evidence="1">Uncharacterized protein</fullName>
    </submittedName>
</protein>
<organism evidence="1 2">
    <name type="scientific">Austropuccinia psidii MF-1</name>
    <dbReference type="NCBI Taxonomy" id="1389203"/>
    <lineage>
        <taxon>Eukaryota</taxon>
        <taxon>Fungi</taxon>
        <taxon>Dikarya</taxon>
        <taxon>Basidiomycota</taxon>
        <taxon>Pucciniomycotina</taxon>
        <taxon>Pucciniomycetes</taxon>
        <taxon>Pucciniales</taxon>
        <taxon>Sphaerophragmiaceae</taxon>
        <taxon>Austropuccinia</taxon>
    </lineage>
</organism>
<dbReference type="AlphaFoldDB" id="A0A9Q3B814"/>
<dbReference type="EMBL" id="AVOT02000014">
    <property type="protein sequence ID" value="MBW0460429.1"/>
    <property type="molecule type" value="Genomic_DNA"/>
</dbReference>
<dbReference type="Proteomes" id="UP000765509">
    <property type="component" value="Unassembled WGS sequence"/>
</dbReference>
<evidence type="ECO:0000313" key="1">
    <source>
        <dbReference type="EMBL" id="MBW0460429.1"/>
    </source>
</evidence>
<proteinExistence type="predicted"/>
<accession>A0A9Q3B814</accession>
<comment type="caution">
    <text evidence="1">The sequence shown here is derived from an EMBL/GenBank/DDBJ whole genome shotgun (WGS) entry which is preliminary data.</text>
</comment>
<evidence type="ECO:0000313" key="2">
    <source>
        <dbReference type="Proteomes" id="UP000765509"/>
    </source>
</evidence>
<name>A0A9Q3B814_9BASI</name>
<dbReference type="OrthoDB" id="3250101at2759"/>